<dbReference type="HOGENOM" id="CLU_2813173_0_0_1"/>
<evidence type="ECO:0000313" key="2">
    <source>
        <dbReference type="Proteomes" id="UP000054538"/>
    </source>
</evidence>
<proteinExistence type="predicted"/>
<dbReference type="Proteomes" id="UP000054538">
    <property type="component" value="Unassembled WGS sequence"/>
</dbReference>
<keyword evidence="2" id="KW-1185">Reference proteome</keyword>
<reference evidence="1 2" key="1">
    <citation type="submission" date="2014-04" db="EMBL/GenBank/DDBJ databases">
        <authorList>
            <consortium name="DOE Joint Genome Institute"/>
            <person name="Kuo A."/>
            <person name="Kohler A."/>
            <person name="Jargeat P."/>
            <person name="Nagy L.G."/>
            <person name="Floudas D."/>
            <person name="Copeland A."/>
            <person name="Barry K.W."/>
            <person name="Cichocki N."/>
            <person name="Veneault-Fourrey C."/>
            <person name="LaButti K."/>
            <person name="Lindquist E.A."/>
            <person name="Lipzen A."/>
            <person name="Lundell T."/>
            <person name="Morin E."/>
            <person name="Murat C."/>
            <person name="Sun H."/>
            <person name="Tunlid A."/>
            <person name="Henrissat B."/>
            <person name="Grigoriev I.V."/>
            <person name="Hibbett D.S."/>
            <person name="Martin F."/>
            <person name="Nordberg H.P."/>
            <person name="Cantor M.N."/>
            <person name="Hua S.X."/>
        </authorList>
    </citation>
    <scope>NUCLEOTIDE SEQUENCE [LARGE SCALE GENOMIC DNA]</scope>
    <source>
        <strain evidence="1 2">Ve08.2h10</strain>
    </source>
</reference>
<organism evidence="1 2">
    <name type="scientific">Paxillus rubicundulus Ve08.2h10</name>
    <dbReference type="NCBI Taxonomy" id="930991"/>
    <lineage>
        <taxon>Eukaryota</taxon>
        <taxon>Fungi</taxon>
        <taxon>Dikarya</taxon>
        <taxon>Basidiomycota</taxon>
        <taxon>Agaricomycotina</taxon>
        <taxon>Agaricomycetes</taxon>
        <taxon>Agaricomycetidae</taxon>
        <taxon>Boletales</taxon>
        <taxon>Paxilineae</taxon>
        <taxon>Paxillaceae</taxon>
        <taxon>Paxillus</taxon>
    </lineage>
</organism>
<protein>
    <submittedName>
        <fullName evidence="1">Uncharacterized protein</fullName>
    </submittedName>
</protein>
<dbReference type="EMBL" id="KN825750">
    <property type="protein sequence ID" value="KIK81685.1"/>
    <property type="molecule type" value="Genomic_DNA"/>
</dbReference>
<gene>
    <name evidence="1" type="ORF">PAXRUDRAFT_832686</name>
</gene>
<dbReference type="AlphaFoldDB" id="A0A0D0DQK7"/>
<name>A0A0D0DQK7_9AGAM</name>
<reference evidence="2" key="2">
    <citation type="submission" date="2015-01" db="EMBL/GenBank/DDBJ databases">
        <title>Evolutionary Origins and Diversification of the Mycorrhizal Mutualists.</title>
        <authorList>
            <consortium name="DOE Joint Genome Institute"/>
            <consortium name="Mycorrhizal Genomics Consortium"/>
            <person name="Kohler A."/>
            <person name="Kuo A."/>
            <person name="Nagy L.G."/>
            <person name="Floudas D."/>
            <person name="Copeland A."/>
            <person name="Barry K.W."/>
            <person name="Cichocki N."/>
            <person name="Veneault-Fourrey C."/>
            <person name="LaButti K."/>
            <person name="Lindquist E.A."/>
            <person name="Lipzen A."/>
            <person name="Lundell T."/>
            <person name="Morin E."/>
            <person name="Murat C."/>
            <person name="Riley R."/>
            <person name="Ohm R."/>
            <person name="Sun H."/>
            <person name="Tunlid A."/>
            <person name="Henrissat B."/>
            <person name="Grigoriev I.V."/>
            <person name="Hibbett D.S."/>
            <person name="Martin F."/>
        </authorList>
    </citation>
    <scope>NUCLEOTIDE SEQUENCE [LARGE SCALE GENOMIC DNA]</scope>
    <source>
        <strain evidence="2">Ve08.2h10</strain>
    </source>
</reference>
<evidence type="ECO:0000313" key="1">
    <source>
        <dbReference type="EMBL" id="KIK81685.1"/>
    </source>
</evidence>
<accession>A0A0D0DQK7</accession>
<dbReference type="InParanoid" id="A0A0D0DQK7"/>
<sequence length="67" mass="7291">MMALTVVIGGRLNPDEDKTMQPCTEIKTPSNHACLPSRCSASHSQLQSRDLLAAASPRICRDSHDDL</sequence>